<name>A0A7M1SWF2_9MICO</name>
<dbReference type="InterPro" id="IPR003593">
    <property type="entry name" value="AAA+_ATPase"/>
</dbReference>
<dbReference type="SMART" id="SM00382">
    <property type="entry name" value="AAA"/>
    <property type="match status" value="1"/>
</dbReference>
<dbReference type="PROSITE" id="PS50893">
    <property type="entry name" value="ABC_TRANSPORTER_2"/>
    <property type="match status" value="1"/>
</dbReference>
<evidence type="ECO:0000313" key="4">
    <source>
        <dbReference type="EMBL" id="QOR71888.1"/>
    </source>
</evidence>
<dbReference type="KEGG" id="halt:IM660_06405"/>
<dbReference type="RefSeq" id="WP_193498540.1">
    <property type="nucleotide sequence ID" value="NZ_CP063169.1"/>
</dbReference>
<dbReference type="PROSITE" id="PS00211">
    <property type="entry name" value="ABC_TRANSPORTER_1"/>
    <property type="match status" value="1"/>
</dbReference>
<evidence type="ECO:0000256" key="1">
    <source>
        <dbReference type="ARBA" id="ARBA00022741"/>
    </source>
</evidence>
<dbReference type="GO" id="GO:0022857">
    <property type="term" value="F:transmembrane transporter activity"/>
    <property type="evidence" value="ECO:0007669"/>
    <property type="project" value="TreeGrafter"/>
</dbReference>
<dbReference type="InterPro" id="IPR003439">
    <property type="entry name" value="ABC_transporter-like_ATP-bd"/>
</dbReference>
<gene>
    <name evidence="4" type="ORF">IM660_06405</name>
</gene>
<dbReference type="Gene3D" id="3.40.50.300">
    <property type="entry name" value="P-loop containing nucleotide triphosphate hydrolases"/>
    <property type="match status" value="1"/>
</dbReference>
<keyword evidence="1" id="KW-0547">Nucleotide-binding</keyword>
<dbReference type="Proteomes" id="UP000593758">
    <property type="component" value="Chromosome"/>
</dbReference>
<dbReference type="SUPFAM" id="SSF52540">
    <property type="entry name" value="P-loop containing nucleoside triphosphate hydrolases"/>
    <property type="match status" value="1"/>
</dbReference>
<dbReference type="AlphaFoldDB" id="A0A7M1SWF2"/>
<organism evidence="4 5">
    <name type="scientific">Ruania alkalisoli</name>
    <dbReference type="NCBI Taxonomy" id="2779775"/>
    <lineage>
        <taxon>Bacteria</taxon>
        <taxon>Bacillati</taxon>
        <taxon>Actinomycetota</taxon>
        <taxon>Actinomycetes</taxon>
        <taxon>Micrococcales</taxon>
        <taxon>Ruaniaceae</taxon>
        <taxon>Ruania</taxon>
    </lineage>
</organism>
<dbReference type="InterPro" id="IPR027417">
    <property type="entry name" value="P-loop_NTPase"/>
</dbReference>
<reference evidence="4 5" key="1">
    <citation type="submission" date="2020-10" db="EMBL/GenBank/DDBJ databases">
        <title>Haloactinobacterium sp. RN3S43, a bacterium isolated from saline soil.</title>
        <authorList>
            <person name="Sun J.-Q."/>
        </authorList>
    </citation>
    <scope>NUCLEOTIDE SEQUENCE [LARGE SCALE GENOMIC DNA]</scope>
    <source>
        <strain evidence="4 5">RN3S43</strain>
    </source>
</reference>
<dbReference type="PANTHER" id="PTHR24220">
    <property type="entry name" value="IMPORT ATP-BINDING PROTEIN"/>
    <property type="match status" value="1"/>
</dbReference>
<evidence type="ECO:0000313" key="5">
    <source>
        <dbReference type="Proteomes" id="UP000593758"/>
    </source>
</evidence>
<dbReference type="GO" id="GO:0016887">
    <property type="term" value="F:ATP hydrolysis activity"/>
    <property type="evidence" value="ECO:0007669"/>
    <property type="project" value="InterPro"/>
</dbReference>
<keyword evidence="5" id="KW-1185">Reference proteome</keyword>
<sequence>MAGSVLQAHDLWGGYPGNEVIRGIDLTITAGDAPLGIIGPSGVGKTTLARLLRGSMRPTRGQVTYEGRTVSRLPRKNKKDFTAAVRFQSQDSLTITDPRLTVAGNLKTAVKEARKAGRTHATSTAELLDAVALPEHFASRVMLTLSGGERQRVALATALATRPEILVLDEPFTAVDPQSRGDMARRIGALLEQLGTAAVIITHDLELVERMCPSVHFLADGQFVASGAIGEVLARAEHPAVREIAAAAPLAVQRFR</sequence>
<dbReference type="InterPro" id="IPR017871">
    <property type="entry name" value="ABC_transporter-like_CS"/>
</dbReference>
<protein>
    <submittedName>
        <fullName evidence="4">ABC transporter ATP-binding protein</fullName>
    </submittedName>
</protein>
<evidence type="ECO:0000256" key="2">
    <source>
        <dbReference type="ARBA" id="ARBA00022840"/>
    </source>
</evidence>
<dbReference type="GO" id="GO:0005886">
    <property type="term" value="C:plasma membrane"/>
    <property type="evidence" value="ECO:0007669"/>
    <property type="project" value="TreeGrafter"/>
</dbReference>
<dbReference type="Pfam" id="PF00005">
    <property type="entry name" value="ABC_tran"/>
    <property type="match status" value="1"/>
</dbReference>
<keyword evidence="2 4" id="KW-0067">ATP-binding</keyword>
<accession>A0A7M1SWF2</accession>
<dbReference type="InterPro" id="IPR015854">
    <property type="entry name" value="ABC_transpr_LolD-like"/>
</dbReference>
<proteinExistence type="predicted"/>
<evidence type="ECO:0000259" key="3">
    <source>
        <dbReference type="PROSITE" id="PS50893"/>
    </source>
</evidence>
<feature type="domain" description="ABC transporter" evidence="3">
    <location>
        <begin position="6"/>
        <end position="245"/>
    </location>
</feature>
<dbReference type="EMBL" id="CP063169">
    <property type="protein sequence ID" value="QOR71888.1"/>
    <property type="molecule type" value="Genomic_DNA"/>
</dbReference>
<dbReference type="GO" id="GO:0005524">
    <property type="term" value="F:ATP binding"/>
    <property type="evidence" value="ECO:0007669"/>
    <property type="project" value="UniProtKB-KW"/>
</dbReference>